<reference evidence="1" key="1">
    <citation type="submission" date="2018-02" db="EMBL/GenBank/DDBJ databases">
        <title>The genomes of Aspergillus section Nigri reveals drivers in fungal speciation.</title>
        <authorList>
            <consortium name="DOE Joint Genome Institute"/>
            <person name="Vesth T.C."/>
            <person name="Nybo J."/>
            <person name="Theobald S."/>
            <person name="Brandl J."/>
            <person name="Frisvad J.C."/>
            <person name="Nielsen K.F."/>
            <person name="Lyhne E.K."/>
            <person name="Kogle M.E."/>
            <person name="Kuo A."/>
            <person name="Riley R."/>
            <person name="Clum A."/>
            <person name="Nolan M."/>
            <person name="Lipzen A."/>
            <person name="Salamov A."/>
            <person name="Henrissat B."/>
            <person name="Wiebenga A."/>
            <person name="De vries R.P."/>
            <person name="Grigoriev I.V."/>
            <person name="Mortensen U.H."/>
            <person name="Andersen M.R."/>
            <person name="Baker S.E."/>
        </authorList>
    </citation>
    <scope>NUCLEOTIDE SEQUENCE</scope>
    <source>
        <strain evidence="1">CBS 621.78</strain>
    </source>
</reference>
<dbReference type="Proteomes" id="UP000249057">
    <property type="component" value="Unassembled WGS sequence"/>
</dbReference>
<evidence type="ECO:0000313" key="1">
    <source>
        <dbReference type="EMBL" id="RAH45399.1"/>
    </source>
</evidence>
<protein>
    <submittedName>
        <fullName evidence="1">RNI-like protein</fullName>
    </submittedName>
</protein>
<dbReference type="EMBL" id="KZ825345">
    <property type="protein sequence ID" value="RAH45399.1"/>
    <property type="molecule type" value="Genomic_DNA"/>
</dbReference>
<accession>A0ACD1G829</accession>
<gene>
    <name evidence="1" type="ORF">BO95DRAFT_473719</name>
</gene>
<evidence type="ECO:0000313" key="2">
    <source>
        <dbReference type="Proteomes" id="UP000249057"/>
    </source>
</evidence>
<proteinExistence type="predicted"/>
<name>A0ACD1G829_9EURO</name>
<keyword evidence="2" id="KW-1185">Reference proteome</keyword>
<organism evidence="1 2">
    <name type="scientific">Aspergillus brunneoviolaceus CBS 621.78</name>
    <dbReference type="NCBI Taxonomy" id="1450534"/>
    <lineage>
        <taxon>Eukaryota</taxon>
        <taxon>Fungi</taxon>
        <taxon>Dikarya</taxon>
        <taxon>Ascomycota</taxon>
        <taxon>Pezizomycotina</taxon>
        <taxon>Eurotiomycetes</taxon>
        <taxon>Eurotiomycetidae</taxon>
        <taxon>Eurotiales</taxon>
        <taxon>Aspergillaceae</taxon>
        <taxon>Aspergillus</taxon>
        <taxon>Aspergillus subgen. Circumdati</taxon>
    </lineage>
</organism>
<sequence length="544" mass="59870">MMSFGSERASLAVQLNLLDALNPAPGSHPFDRALPPIGRLPPEILIAIFAKLSSPADMMSCMLVCRGWAANCVAILWHRPSCNSWDNMKSISTTVGKPNSFFPYSDLIKRLNLSALSGDVSDGTVMTFAQCNRIERLTLTNCSKLSDTGVSDLVEGNRHLQALDVSDLGHLTDHTLYTVARNCPRLQGLNITNCTKVTDDSLLVVSRNCRQIKRLKLNGVAQVTDKSILSFAQSCPAILEIDLHDCKLVTNKSITALMATLNNLRELRLAHCTELDDMAFLELAPHITLDSLRILDLTSCENVRDAAVERIVASAPRLRNLVLAKCRLITDRAVWAICKLGKNLHYVHLGHCSNISDAAVMHLVKSCNRIRYIDLACCTRLTDASVQQLATLPKLRRIGLVKCANITDNSILALAGPKASHHSAGISSLERVHLSYCTFLTLRGIHALVNSCPRLTHLSLTGVQEFYARKELTEFCREAPPEFTPQQRDVFCVFSGDGVNHLPTMYDDDEELDEDEGQVTGLMRATAATAINDDDYIDIGHTPS</sequence>